<dbReference type="PANTHER" id="PTHR11364">
    <property type="entry name" value="THIOSULFATE SULFERTANSFERASE"/>
    <property type="match status" value="1"/>
</dbReference>
<proteinExistence type="predicted"/>
<dbReference type="InterPro" id="IPR036873">
    <property type="entry name" value="Rhodanese-like_dom_sf"/>
</dbReference>
<organism evidence="5 6">
    <name type="scientific">Sphingomonas morindae</name>
    <dbReference type="NCBI Taxonomy" id="1541170"/>
    <lineage>
        <taxon>Bacteria</taxon>
        <taxon>Pseudomonadati</taxon>
        <taxon>Pseudomonadota</taxon>
        <taxon>Alphaproteobacteria</taxon>
        <taxon>Sphingomonadales</taxon>
        <taxon>Sphingomonadaceae</taxon>
        <taxon>Sphingomonas</taxon>
    </lineage>
</organism>
<dbReference type="EMBL" id="CP084930">
    <property type="protein sequence ID" value="USI74450.1"/>
    <property type="molecule type" value="Genomic_DNA"/>
</dbReference>
<keyword evidence="2" id="KW-0677">Repeat</keyword>
<keyword evidence="1" id="KW-0808">Transferase</keyword>
<dbReference type="CDD" id="cd01449">
    <property type="entry name" value="TST_Repeat_2"/>
    <property type="match status" value="1"/>
</dbReference>
<evidence type="ECO:0000256" key="1">
    <source>
        <dbReference type="ARBA" id="ARBA00022679"/>
    </source>
</evidence>
<evidence type="ECO:0000256" key="2">
    <source>
        <dbReference type="ARBA" id="ARBA00022737"/>
    </source>
</evidence>
<dbReference type="CDD" id="cd01448">
    <property type="entry name" value="TST_Repeat_1"/>
    <property type="match status" value="1"/>
</dbReference>
<feature type="domain" description="Rhodanese" evidence="4">
    <location>
        <begin position="165"/>
        <end position="280"/>
    </location>
</feature>
<dbReference type="PANTHER" id="PTHR11364:SF27">
    <property type="entry name" value="SULFURTRANSFERASE"/>
    <property type="match status" value="1"/>
</dbReference>
<name>A0ABY4XCQ8_9SPHN</name>
<feature type="region of interest" description="Disordered" evidence="3">
    <location>
        <begin position="173"/>
        <end position="196"/>
    </location>
</feature>
<dbReference type="Gene3D" id="3.40.250.10">
    <property type="entry name" value="Rhodanese-like domain"/>
    <property type="match status" value="2"/>
</dbReference>
<protein>
    <submittedName>
        <fullName evidence="5">Sulfurtransferase</fullName>
    </submittedName>
</protein>
<evidence type="ECO:0000256" key="3">
    <source>
        <dbReference type="SAM" id="MobiDB-lite"/>
    </source>
</evidence>
<accession>A0ABY4XCQ8</accession>
<dbReference type="InterPro" id="IPR045078">
    <property type="entry name" value="TST/MPST-like"/>
</dbReference>
<feature type="domain" description="Rhodanese" evidence="4">
    <location>
        <begin position="14"/>
        <end position="131"/>
    </location>
</feature>
<gene>
    <name evidence="5" type="ORF">LHA26_08395</name>
</gene>
<dbReference type="RefSeq" id="WP_252168253.1">
    <property type="nucleotide sequence ID" value="NZ_CP084930.1"/>
</dbReference>
<dbReference type="SUPFAM" id="SSF52821">
    <property type="entry name" value="Rhodanese/Cell cycle control phosphatase"/>
    <property type="match status" value="2"/>
</dbReference>
<dbReference type="Proteomes" id="UP001056937">
    <property type="component" value="Chromosome 1"/>
</dbReference>
<evidence type="ECO:0000313" key="5">
    <source>
        <dbReference type="EMBL" id="USI74450.1"/>
    </source>
</evidence>
<sequence>MDDLVSIEWLTREAPADLVILDATYLPFEPERDAAAEYRAGHIAGARFLDLASLVDPASSLPATVPPLATFRARMAALGVRRTAPILLYDDSPHHTSARAWWLLRLYGATRVALLDGGLAAWRAAGRPLATGASPDRAISPDETDFTARDAALLVSLEAMRAAQAAGDRPIVDARGRPRFSGAEADPRPGVAPGHMPGAVNLPYGQLFAADGRWHAPEALAAAFAAAGVDPRAPAIFTCGSGITAAGLMFAAHLLGGGAGQALYDGSWSEWGSLADTPKQVDAA</sequence>
<dbReference type="PROSITE" id="PS50206">
    <property type="entry name" value="RHODANESE_3"/>
    <property type="match status" value="2"/>
</dbReference>
<reference evidence="5" key="1">
    <citation type="journal article" date="2022" name="Toxins">
        <title>Genomic Analysis of Sphingopyxis sp. USTB-05 for Biodegrading Cyanobacterial Hepatotoxins.</title>
        <authorList>
            <person name="Liu C."/>
            <person name="Xu Q."/>
            <person name="Zhao Z."/>
            <person name="Zhang H."/>
            <person name="Liu X."/>
            <person name="Yin C."/>
            <person name="Liu Y."/>
            <person name="Yan H."/>
        </authorList>
    </citation>
    <scope>NUCLEOTIDE SEQUENCE</scope>
    <source>
        <strain evidence="5">NBD5</strain>
    </source>
</reference>
<dbReference type="InterPro" id="IPR001763">
    <property type="entry name" value="Rhodanese-like_dom"/>
</dbReference>
<evidence type="ECO:0000259" key="4">
    <source>
        <dbReference type="PROSITE" id="PS50206"/>
    </source>
</evidence>
<dbReference type="Pfam" id="PF00581">
    <property type="entry name" value="Rhodanese"/>
    <property type="match status" value="2"/>
</dbReference>
<evidence type="ECO:0000313" key="6">
    <source>
        <dbReference type="Proteomes" id="UP001056937"/>
    </source>
</evidence>
<keyword evidence="6" id="KW-1185">Reference proteome</keyword>
<dbReference type="SMART" id="SM00450">
    <property type="entry name" value="RHOD"/>
    <property type="match status" value="2"/>
</dbReference>